<feature type="domain" description="Transcriptional repressor PaaX-like C-terminal" evidence="2">
    <location>
        <begin position="68"/>
        <end position="128"/>
    </location>
</feature>
<protein>
    <submittedName>
        <fullName evidence="3">Putative transcriptional regulator, PaaX family</fullName>
    </submittedName>
</protein>
<dbReference type="PANTHER" id="PTHR30319">
    <property type="entry name" value="PHENYLACETIC ACID REGULATOR-RELATED TRANSCRIPTIONAL REPRESSOR"/>
    <property type="match status" value="1"/>
</dbReference>
<accession>D1A2H2</accession>
<gene>
    <name evidence="3" type="ordered locus">Tcur_0391</name>
</gene>
<dbReference type="Pfam" id="PF07848">
    <property type="entry name" value="PaaX"/>
    <property type="match status" value="1"/>
</dbReference>
<keyword evidence="4" id="KW-1185">Reference proteome</keyword>
<evidence type="ECO:0000259" key="2">
    <source>
        <dbReference type="Pfam" id="PF08223"/>
    </source>
</evidence>
<dbReference type="KEGG" id="tcu:Tcur_0391"/>
<dbReference type="OrthoDB" id="2270427at2"/>
<dbReference type="Proteomes" id="UP000001918">
    <property type="component" value="Chromosome"/>
</dbReference>
<dbReference type="InterPro" id="IPR036388">
    <property type="entry name" value="WH-like_DNA-bd_sf"/>
</dbReference>
<dbReference type="STRING" id="471852.Tcur_0391"/>
<dbReference type="Pfam" id="PF08223">
    <property type="entry name" value="PaaX_C"/>
    <property type="match status" value="1"/>
</dbReference>
<dbReference type="RefSeq" id="WP_012850776.1">
    <property type="nucleotide sequence ID" value="NC_013510.1"/>
</dbReference>
<evidence type="ECO:0000313" key="3">
    <source>
        <dbReference type="EMBL" id="ACY95992.1"/>
    </source>
</evidence>
<proteinExistence type="predicted"/>
<dbReference type="HOGENOM" id="CLU_1703388_0_0_11"/>
<dbReference type="PANTHER" id="PTHR30319:SF1">
    <property type="entry name" value="TRANSCRIPTIONAL REPRESSOR PAAX"/>
    <property type="match status" value="1"/>
</dbReference>
<feature type="domain" description="Transcriptional repressor PaaX-like N-terminal" evidence="1">
    <location>
        <begin position="22"/>
        <end position="67"/>
    </location>
</feature>
<sequence>MTSAPAGERQVGLPRPRCGAKPRHLLVTLLGDYWSGRPEHLPSAALVALLGEFGISPAAARAALHRAGRGVVGAAEALRARTELMYDRLHFPGLDPKPPEELLPDDWPRRRAHEVFGELYDAFGPPAEIRVRQTVARSAPELAPLVRHHTHRDS</sequence>
<dbReference type="GO" id="GO:0006351">
    <property type="term" value="P:DNA-templated transcription"/>
    <property type="evidence" value="ECO:0007669"/>
    <property type="project" value="TreeGrafter"/>
</dbReference>
<evidence type="ECO:0000259" key="1">
    <source>
        <dbReference type="Pfam" id="PF07848"/>
    </source>
</evidence>
<dbReference type="EMBL" id="CP001738">
    <property type="protein sequence ID" value="ACY95992.1"/>
    <property type="molecule type" value="Genomic_DNA"/>
</dbReference>
<dbReference type="AlphaFoldDB" id="D1A2H2"/>
<dbReference type="InterPro" id="IPR013225">
    <property type="entry name" value="PaaX_C"/>
</dbReference>
<name>D1A2H2_THECD</name>
<organism evidence="3 4">
    <name type="scientific">Thermomonospora curvata (strain ATCC 19995 / DSM 43183 / JCM 3096 / KCTC 9072 / NBRC 15933 / NCIMB 10081 / Henssen B9)</name>
    <dbReference type="NCBI Taxonomy" id="471852"/>
    <lineage>
        <taxon>Bacteria</taxon>
        <taxon>Bacillati</taxon>
        <taxon>Actinomycetota</taxon>
        <taxon>Actinomycetes</taxon>
        <taxon>Streptosporangiales</taxon>
        <taxon>Thermomonosporaceae</taxon>
        <taxon>Thermomonospora</taxon>
    </lineage>
</organism>
<reference evidence="3 4" key="1">
    <citation type="journal article" date="2011" name="Stand. Genomic Sci.">
        <title>Complete genome sequence of Thermomonospora curvata type strain (B9).</title>
        <authorList>
            <person name="Chertkov O."/>
            <person name="Sikorski J."/>
            <person name="Nolan M."/>
            <person name="Lapidus A."/>
            <person name="Lucas S."/>
            <person name="Del Rio T.G."/>
            <person name="Tice H."/>
            <person name="Cheng J.F."/>
            <person name="Goodwin L."/>
            <person name="Pitluck S."/>
            <person name="Liolios K."/>
            <person name="Ivanova N."/>
            <person name="Mavromatis K."/>
            <person name="Mikhailova N."/>
            <person name="Ovchinnikova G."/>
            <person name="Pati A."/>
            <person name="Chen A."/>
            <person name="Palaniappan K."/>
            <person name="Djao O.D."/>
            <person name="Land M."/>
            <person name="Hauser L."/>
            <person name="Chang Y.J."/>
            <person name="Jeffries C.D."/>
            <person name="Brettin T."/>
            <person name="Han C."/>
            <person name="Detter J.C."/>
            <person name="Rohde M."/>
            <person name="Goker M."/>
            <person name="Woyke T."/>
            <person name="Bristow J."/>
            <person name="Eisen J.A."/>
            <person name="Markowitz V."/>
            <person name="Hugenholtz P."/>
            <person name="Klenk H.P."/>
            <person name="Kyrpides N.C."/>
        </authorList>
    </citation>
    <scope>NUCLEOTIDE SEQUENCE [LARGE SCALE GENOMIC DNA]</scope>
    <source>
        <strain evidence="4">ATCC 19995 / DSM 43183 / JCM 3096 / KCTC 9072 / NBRC 15933 / NCIMB 10081 / Henssen B9</strain>
    </source>
</reference>
<dbReference type="InterPro" id="IPR012906">
    <property type="entry name" value="PaaX-like_N"/>
</dbReference>
<evidence type="ECO:0000313" key="4">
    <source>
        <dbReference type="Proteomes" id="UP000001918"/>
    </source>
</evidence>
<dbReference type="eggNOG" id="COG3327">
    <property type="taxonomic scope" value="Bacteria"/>
</dbReference>
<dbReference type="Gene3D" id="1.10.10.10">
    <property type="entry name" value="Winged helix-like DNA-binding domain superfamily/Winged helix DNA-binding domain"/>
    <property type="match status" value="1"/>
</dbReference>